<keyword evidence="1" id="KW-0812">Transmembrane</keyword>
<feature type="signal peptide" evidence="2">
    <location>
        <begin position="1"/>
        <end position="23"/>
    </location>
</feature>
<keyword evidence="1" id="KW-1133">Transmembrane helix</keyword>
<dbReference type="VEuPathDB" id="FungiDB:PTTG_25623"/>
<dbReference type="Proteomes" id="UP000005240">
    <property type="component" value="Unassembled WGS sequence"/>
</dbReference>
<proteinExistence type="predicted"/>
<reference evidence="4 5" key="3">
    <citation type="journal article" date="2017" name="G3 (Bethesda)">
        <title>Comparative analysis highlights variable genome content of wheat rusts and divergence of the mating loci.</title>
        <authorList>
            <person name="Cuomo C.A."/>
            <person name="Bakkeren G."/>
            <person name="Khalil H.B."/>
            <person name="Panwar V."/>
            <person name="Joly D."/>
            <person name="Linning R."/>
            <person name="Sakthikumar S."/>
            <person name="Song X."/>
            <person name="Adiconis X."/>
            <person name="Fan L."/>
            <person name="Goldberg J.M."/>
            <person name="Levin J.Z."/>
            <person name="Young S."/>
            <person name="Zeng Q."/>
            <person name="Anikster Y."/>
            <person name="Bruce M."/>
            <person name="Wang M."/>
            <person name="Yin C."/>
            <person name="McCallum B."/>
            <person name="Szabo L.J."/>
            <person name="Hulbert S."/>
            <person name="Chen X."/>
            <person name="Fellers J.P."/>
        </authorList>
    </citation>
    <scope>NUCLEOTIDE SEQUENCE</scope>
    <source>
        <strain evidence="4">isolate 1-1 / race 1 (BBBD)</strain>
        <strain evidence="5">Isolate 1-1 / race 1 (BBBD)</strain>
    </source>
</reference>
<evidence type="ECO:0000313" key="5">
    <source>
        <dbReference type="Proteomes" id="UP000005240"/>
    </source>
</evidence>
<protein>
    <submittedName>
        <fullName evidence="3 4">Uncharacterized protein</fullName>
    </submittedName>
</protein>
<reference evidence="3" key="1">
    <citation type="submission" date="2009-11" db="EMBL/GenBank/DDBJ databases">
        <authorList>
            <consortium name="The Broad Institute Genome Sequencing Platform"/>
            <person name="Ward D."/>
            <person name="Feldgarden M."/>
            <person name="Earl A."/>
            <person name="Young S.K."/>
            <person name="Zeng Q."/>
            <person name="Koehrsen M."/>
            <person name="Alvarado L."/>
            <person name="Berlin A."/>
            <person name="Bochicchio J."/>
            <person name="Borenstein D."/>
            <person name="Chapman S.B."/>
            <person name="Chen Z."/>
            <person name="Engels R."/>
            <person name="Freedman E."/>
            <person name="Gellesch M."/>
            <person name="Goldberg J."/>
            <person name="Griggs A."/>
            <person name="Gujja S."/>
            <person name="Heilman E."/>
            <person name="Heiman D."/>
            <person name="Hepburn T."/>
            <person name="Howarth C."/>
            <person name="Jen D."/>
            <person name="Larson L."/>
            <person name="Lewis B."/>
            <person name="Mehta T."/>
            <person name="Park D."/>
            <person name="Pearson M."/>
            <person name="Roberts A."/>
            <person name="Saif S."/>
            <person name="Shea T."/>
            <person name="Shenoy N."/>
            <person name="Sisk P."/>
            <person name="Stolte C."/>
            <person name="Sykes S."/>
            <person name="Thomson T."/>
            <person name="Walk T."/>
            <person name="White J."/>
            <person name="Yandava C."/>
            <person name="Izard J."/>
            <person name="Baranova O.V."/>
            <person name="Blanton J.M."/>
            <person name="Tanner A.C."/>
            <person name="Dewhirst F.E."/>
            <person name="Haas B."/>
            <person name="Nusbaum C."/>
            <person name="Birren B."/>
        </authorList>
    </citation>
    <scope>NUCLEOTIDE SEQUENCE [LARGE SCALE GENOMIC DNA]</scope>
    <source>
        <strain evidence="3">1-1 BBBD Race 1</strain>
    </source>
</reference>
<name>A0A180H1R3_PUCT1</name>
<feature type="chain" id="PRO_5008110567" evidence="2">
    <location>
        <begin position="24"/>
        <end position="134"/>
    </location>
</feature>
<dbReference type="AlphaFoldDB" id="A0A180H1R3"/>
<keyword evidence="5" id="KW-1185">Reference proteome</keyword>
<sequence length="134" mass="14800">MSSFASISEYLKWLVLLAPMVVATSDVSRCTWTVSWAEDGSMREGAQEVCEGLTVAQVVEISLGISIGTLLLSGVVALVYRRFRRQNPPPFRRVSATAWPITRHSRRPVFQPLGTPAAESVCDLKPPEKAVYHI</sequence>
<dbReference type="OrthoDB" id="2503375at2759"/>
<evidence type="ECO:0000256" key="2">
    <source>
        <dbReference type="SAM" id="SignalP"/>
    </source>
</evidence>
<reference evidence="4" key="4">
    <citation type="submission" date="2025-05" db="UniProtKB">
        <authorList>
            <consortium name="EnsemblFungi"/>
        </authorList>
    </citation>
    <scope>IDENTIFICATION</scope>
    <source>
        <strain evidence="4">isolate 1-1 / race 1 (BBBD)</strain>
    </source>
</reference>
<accession>A0A180H1R3</accession>
<evidence type="ECO:0000313" key="3">
    <source>
        <dbReference type="EMBL" id="OAV98714.1"/>
    </source>
</evidence>
<reference evidence="3" key="2">
    <citation type="submission" date="2016-05" db="EMBL/GenBank/DDBJ databases">
        <title>Comparative analysis highlights variable genome content of wheat rusts and divergence of the mating loci.</title>
        <authorList>
            <person name="Cuomo C.A."/>
            <person name="Bakkeren G."/>
            <person name="Szabo L."/>
            <person name="Khalil H."/>
            <person name="Joly D."/>
            <person name="Goldberg J."/>
            <person name="Young S."/>
            <person name="Zeng Q."/>
            <person name="Fellers J."/>
        </authorList>
    </citation>
    <scope>NUCLEOTIDE SEQUENCE [LARGE SCALE GENOMIC DNA]</scope>
    <source>
        <strain evidence="3">1-1 BBBD Race 1</strain>
    </source>
</reference>
<dbReference type="EMBL" id="ADAS02000006">
    <property type="protein sequence ID" value="OAV98714.1"/>
    <property type="molecule type" value="Genomic_DNA"/>
</dbReference>
<keyword evidence="2" id="KW-0732">Signal</keyword>
<evidence type="ECO:0000313" key="4">
    <source>
        <dbReference type="EnsemblFungi" id="PTTG_25623-t43_1-p1"/>
    </source>
</evidence>
<gene>
    <name evidence="3" type="ORF">PTTG_25623</name>
</gene>
<organism evidence="3">
    <name type="scientific">Puccinia triticina (isolate 1-1 / race 1 (BBBD))</name>
    <name type="common">Brown leaf rust fungus</name>
    <dbReference type="NCBI Taxonomy" id="630390"/>
    <lineage>
        <taxon>Eukaryota</taxon>
        <taxon>Fungi</taxon>
        <taxon>Dikarya</taxon>
        <taxon>Basidiomycota</taxon>
        <taxon>Pucciniomycotina</taxon>
        <taxon>Pucciniomycetes</taxon>
        <taxon>Pucciniales</taxon>
        <taxon>Pucciniaceae</taxon>
        <taxon>Puccinia</taxon>
    </lineage>
</organism>
<feature type="transmembrane region" description="Helical" evidence="1">
    <location>
        <begin position="61"/>
        <end position="80"/>
    </location>
</feature>
<evidence type="ECO:0000256" key="1">
    <source>
        <dbReference type="SAM" id="Phobius"/>
    </source>
</evidence>
<keyword evidence="1" id="KW-0472">Membrane</keyword>
<dbReference type="EnsemblFungi" id="PTTG_25623-t43_1">
    <property type="protein sequence ID" value="PTTG_25623-t43_1-p1"/>
    <property type="gene ID" value="PTTG_25623"/>
</dbReference>